<comment type="caution">
    <text evidence="6">The sequence shown here is derived from an EMBL/GenBank/DDBJ whole genome shotgun (WGS) entry which is preliminary data.</text>
</comment>
<dbReference type="InterPro" id="IPR001932">
    <property type="entry name" value="PPM-type_phosphatase-like_dom"/>
</dbReference>
<feature type="transmembrane region" description="Helical" evidence="3">
    <location>
        <begin position="251"/>
        <end position="269"/>
    </location>
</feature>
<dbReference type="InterPro" id="IPR011623">
    <property type="entry name" value="7TMR_DISM_rcpt_extracell_dom1"/>
</dbReference>
<evidence type="ECO:0000256" key="3">
    <source>
        <dbReference type="SAM" id="Phobius"/>
    </source>
</evidence>
<keyword evidence="3" id="KW-0472">Membrane</keyword>
<evidence type="ECO:0000313" key="6">
    <source>
        <dbReference type="EMBL" id="TGL58550.1"/>
    </source>
</evidence>
<feature type="coiled-coil region" evidence="2">
    <location>
        <begin position="388"/>
        <end position="422"/>
    </location>
</feature>
<evidence type="ECO:0000259" key="5">
    <source>
        <dbReference type="Pfam" id="PF07695"/>
    </source>
</evidence>
<dbReference type="InterPro" id="IPR036457">
    <property type="entry name" value="PPM-type-like_dom_sf"/>
</dbReference>
<accession>A0A4R9K1F1</accession>
<feature type="transmembrane region" description="Helical" evidence="3">
    <location>
        <begin position="214"/>
        <end position="231"/>
    </location>
</feature>
<dbReference type="SUPFAM" id="SSF48452">
    <property type="entry name" value="TPR-like"/>
    <property type="match status" value="1"/>
</dbReference>
<evidence type="ECO:0000313" key="7">
    <source>
        <dbReference type="Proteomes" id="UP000297693"/>
    </source>
</evidence>
<dbReference type="Gene3D" id="3.60.40.10">
    <property type="entry name" value="PPM-type phosphatase domain"/>
    <property type="match status" value="1"/>
</dbReference>
<proteinExistence type="predicted"/>
<evidence type="ECO:0000256" key="1">
    <source>
        <dbReference type="ARBA" id="ARBA00022801"/>
    </source>
</evidence>
<dbReference type="AlphaFoldDB" id="A0A4R9K1F1"/>
<dbReference type="Pfam" id="PF14559">
    <property type="entry name" value="TPR_19"/>
    <property type="match status" value="1"/>
</dbReference>
<evidence type="ECO:0000256" key="2">
    <source>
        <dbReference type="SAM" id="Coils"/>
    </source>
</evidence>
<dbReference type="InterPro" id="IPR052016">
    <property type="entry name" value="Bact_Sigma-Reg"/>
</dbReference>
<dbReference type="Pfam" id="PF07228">
    <property type="entry name" value="SpoIIE"/>
    <property type="match status" value="1"/>
</dbReference>
<keyword evidence="2" id="KW-0175">Coiled coil</keyword>
<dbReference type="PANTHER" id="PTHR43156">
    <property type="entry name" value="STAGE II SPORULATION PROTEIN E-RELATED"/>
    <property type="match status" value="1"/>
</dbReference>
<dbReference type="Proteomes" id="UP000297693">
    <property type="component" value="Unassembled WGS sequence"/>
</dbReference>
<dbReference type="OrthoDB" id="310377at2"/>
<dbReference type="GO" id="GO:0016791">
    <property type="term" value="F:phosphatase activity"/>
    <property type="evidence" value="ECO:0007669"/>
    <property type="project" value="TreeGrafter"/>
</dbReference>
<keyword evidence="3" id="KW-1133">Transmembrane helix</keyword>
<feature type="domain" description="PPM-type phosphatase" evidence="4">
    <location>
        <begin position="486"/>
        <end position="683"/>
    </location>
</feature>
<feature type="domain" description="7TM-DISM receptor extracellular" evidence="5">
    <location>
        <begin position="185"/>
        <end position="383"/>
    </location>
</feature>
<dbReference type="InterPro" id="IPR011990">
    <property type="entry name" value="TPR-like_helical_dom_sf"/>
</dbReference>
<gene>
    <name evidence="6" type="ORF">EHQ58_10455</name>
</gene>
<sequence length="858" mass="98558">MIKLLTICISVSIGFALEALPIDLTKNWQVTPRWTESKETPNTPDWIALESLPVADAVAKLDFDPSKVRRITAYKTFLISSSDFDEVKKDAFSLHLPYISNVYKIYLNDVEIGSGGKLDENQIVKSGYRRHIIIPLDRTIIRLGQNSIRVLIAADHGEELTIYKLMNDIPASIDRALVNQSINEEYLTYMLLFLYFFVGVYHGLFYLKRRMEAYNLYYAMFAIFLSAYMVFRSQLIYYLGLDPYVQTRMEYFVVFYVPIWLMLFLDNFFHGRLSKLSKVTFSAITFIAVLQMFVSRAISGKILLGWQLSVLVLVFYSIFVISRAVYQKNKDAYRMVIGFLILVVTGIWDVLGATGLVPIQNLNLLRFGFLTFVLGIAVVLANRFLRVHNEVENLNATLELKVEERTNELQNTLTRVQELKVQQDGDYFLTSLLLEPLSAISGRSSSVVLESYTKQKKEFEFKGKKREIGGDIIISEQIVLGGKTFVVFVNGDAMGKSMQGAGGALVLGVVFLSVIKRTQSKEEYRNKSPERWLKDCFLELQSIFESFDGSMLISVVIGLVEEETGLLYYVNAEHPWTVLYRDGVASFIEQELELRKIGTKGMDGEIRVRVFPLEHDDALFVGSDGRDDIVVGQDAKGNRVMNEDENQFLKHVEYAGGMLDKLIERLGTIGELSDDLTILRISWNGNMKHLSKRETLEYAGQIFPNVEYKKYIELGHLEEAFVYIENVMTHAEMDEETKPYFQKEAARIAILTKKYEYAIHTIEEILPYFSTDNELLLQLSYAYRKNKNIHKAIDIAERVRSRDPKHFRNLIHLTECYRNANQLERAKKLLNKAELLEPDHPQVKKIREIFNQLKTGSN</sequence>
<name>A0A4R9K1F1_9LEPT</name>
<dbReference type="Pfam" id="PF07695">
    <property type="entry name" value="7TMR-DISM_7TM"/>
    <property type="match status" value="1"/>
</dbReference>
<keyword evidence="7" id="KW-1185">Reference proteome</keyword>
<dbReference type="PANTHER" id="PTHR43156:SF2">
    <property type="entry name" value="STAGE II SPORULATION PROTEIN E"/>
    <property type="match status" value="1"/>
</dbReference>
<feature type="transmembrane region" description="Helical" evidence="3">
    <location>
        <begin position="304"/>
        <end position="325"/>
    </location>
</feature>
<feature type="transmembrane region" description="Helical" evidence="3">
    <location>
        <begin position="337"/>
        <end position="359"/>
    </location>
</feature>
<protein>
    <submittedName>
        <fullName evidence="6">Stage II sporulation protein E</fullName>
    </submittedName>
</protein>
<keyword evidence="3" id="KW-0812">Transmembrane</keyword>
<dbReference type="Gene3D" id="1.25.40.10">
    <property type="entry name" value="Tetratricopeptide repeat domain"/>
    <property type="match status" value="1"/>
</dbReference>
<reference evidence="6" key="1">
    <citation type="journal article" date="2019" name="PLoS Negl. Trop. Dis.">
        <title>Revisiting the worldwide diversity of Leptospira species in the environment.</title>
        <authorList>
            <person name="Vincent A.T."/>
            <person name="Schiettekatte O."/>
            <person name="Bourhy P."/>
            <person name="Veyrier F.J."/>
            <person name="Picardeau M."/>
        </authorList>
    </citation>
    <scope>NUCLEOTIDE SEQUENCE [LARGE SCALE GENOMIC DNA]</scope>
    <source>
        <strain evidence="6">201702476</strain>
    </source>
</reference>
<dbReference type="RefSeq" id="WP_135623850.1">
    <property type="nucleotide sequence ID" value="NZ_RQGD01000033.1"/>
</dbReference>
<evidence type="ECO:0000259" key="4">
    <source>
        <dbReference type="Pfam" id="PF07228"/>
    </source>
</evidence>
<organism evidence="6 7">
    <name type="scientific">Leptospira ognonensis</name>
    <dbReference type="NCBI Taxonomy" id="2484945"/>
    <lineage>
        <taxon>Bacteria</taxon>
        <taxon>Pseudomonadati</taxon>
        <taxon>Spirochaetota</taxon>
        <taxon>Spirochaetia</taxon>
        <taxon>Leptospirales</taxon>
        <taxon>Leptospiraceae</taxon>
        <taxon>Leptospira</taxon>
    </lineage>
</organism>
<feature type="transmembrane region" description="Helical" evidence="3">
    <location>
        <begin position="281"/>
        <end position="298"/>
    </location>
</feature>
<dbReference type="EMBL" id="RQGD01000033">
    <property type="protein sequence ID" value="TGL58550.1"/>
    <property type="molecule type" value="Genomic_DNA"/>
</dbReference>
<dbReference type="SUPFAM" id="SSF81606">
    <property type="entry name" value="PP2C-like"/>
    <property type="match status" value="1"/>
</dbReference>
<keyword evidence="1" id="KW-0378">Hydrolase</keyword>
<feature type="transmembrane region" description="Helical" evidence="3">
    <location>
        <begin position="186"/>
        <end position="207"/>
    </location>
</feature>